<proteinExistence type="predicted"/>
<evidence type="ECO:0000313" key="2">
    <source>
        <dbReference type="Proteomes" id="UP000228535"/>
    </source>
</evidence>
<accession>A0A2M9B9J9</accession>
<sequence>MRNAASQFVAMQRDEGVIDSFSCLLLLVDASKKSDPLAYLASAGLPLSAEFTTLELARVLKQHLQARSSNQEYSAFASQALVDTVRQWTQQQQSQQLLAFSGSSDSFEPWRKAASPAGFSELSHLFFGSFLSRYLSYFLEREASARIATMVDREVFATRLKDHSREITASALDTAKVTESFAVGWYTNHAKKKLPAKAVVIKFLGYALTKLSRTLTYNDHSERR</sequence>
<comment type="caution">
    <text evidence="1">The sequence shown here is derived from an EMBL/GenBank/DDBJ whole genome shotgun (WGS) entry which is preliminary data.</text>
</comment>
<name>A0A2M9B9J9_9BACT</name>
<dbReference type="AlphaFoldDB" id="A0A2M9B9J9"/>
<dbReference type="Proteomes" id="UP000228535">
    <property type="component" value="Unassembled WGS sequence"/>
</dbReference>
<protein>
    <submittedName>
        <fullName evidence="1">Uncharacterized protein</fullName>
    </submittedName>
</protein>
<keyword evidence="2" id="KW-1185">Reference proteome</keyword>
<reference evidence="1 2" key="1">
    <citation type="submission" date="2017-11" db="EMBL/GenBank/DDBJ databases">
        <title>Genomic Encyclopedia of Archaeal and Bacterial Type Strains, Phase II (KMG-II): From Individual Species to Whole Genera.</title>
        <authorList>
            <person name="Goeker M."/>
        </authorList>
    </citation>
    <scope>NUCLEOTIDE SEQUENCE [LARGE SCALE GENOMIC DNA]</scope>
    <source>
        <strain evidence="1 2">DSM 11115</strain>
    </source>
</reference>
<dbReference type="EMBL" id="PGFA01000002">
    <property type="protein sequence ID" value="PJJ54606.1"/>
    <property type="molecule type" value="Genomic_DNA"/>
</dbReference>
<gene>
    <name evidence="1" type="ORF">CLV45_2947</name>
</gene>
<evidence type="ECO:0000313" key="1">
    <source>
        <dbReference type="EMBL" id="PJJ54606.1"/>
    </source>
</evidence>
<organism evidence="1 2">
    <name type="scientific">Hymenobacter chitinivorans DSM 11115</name>
    <dbReference type="NCBI Taxonomy" id="1121954"/>
    <lineage>
        <taxon>Bacteria</taxon>
        <taxon>Pseudomonadati</taxon>
        <taxon>Bacteroidota</taxon>
        <taxon>Cytophagia</taxon>
        <taxon>Cytophagales</taxon>
        <taxon>Hymenobacteraceae</taxon>
        <taxon>Hymenobacter</taxon>
    </lineage>
</organism>